<dbReference type="PANTHER" id="PTHR11003">
    <property type="entry name" value="POTASSIUM CHANNEL, SUBFAMILY K"/>
    <property type="match status" value="1"/>
</dbReference>
<proteinExistence type="inferred from homology"/>
<dbReference type="Pfam" id="PF07885">
    <property type="entry name" value="Ion_trans_2"/>
    <property type="match status" value="2"/>
</dbReference>
<feature type="transmembrane region" description="Helical" evidence="9">
    <location>
        <begin position="380"/>
        <end position="400"/>
    </location>
</feature>
<evidence type="ECO:0000256" key="1">
    <source>
        <dbReference type="ARBA" id="ARBA00004141"/>
    </source>
</evidence>
<keyword evidence="7 8" id="KW-0407">Ion channel</keyword>
<dbReference type="VEuPathDB" id="AmoebaDB:NAEGRDRAFT_73953"/>
<dbReference type="GeneID" id="8857808"/>
<dbReference type="PANTHER" id="PTHR11003:SF291">
    <property type="entry name" value="IP11374P"/>
    <property type="match status" value="1"/>
</dbReference>
<evidence type="ECO:0000313" key="11">
    <source>
        <dbReference type="EMBL" id="EFC38294.1"/>
    </source>
</evidence>
<accession>D2VY32</accession>
<dbReference type="Proteomes" id="UP000006671">
    <property type="component" value="Unassembled WGS sequence"/>
</dbReference>
<sequence length="545" mass="62680">MSSRKELTESLLDKDSYEVPDIQVMNSSYSEDGLLPPSISSSRRELPELSVPIRLSEDPSMMTGNYELSSVKIDKNSLYTDNTDGTSSNNRRLISPRRMKINYVDEQDDFLVARAKYPDGRYCVVARQYLSKDYFKKDYQVTISNFDVFQTVLADVSDIESLMWKKTTGQYNELDERETCMAMCHVSDFLFESLNARYEYMALSNQSFRKEKKVDHEYYQSRYHKRSERTRHNTADEYFQVEDITCKQFSKNCCYALLLIVSIFIFLLVASVPIWLIEGTYEAQTLNQMTSNFTINNVTTSSNETDITYDLFNIDHWYYTNCLYFSTVTFTTVGYGDVVPQTVAGKLFVVLFGILGLATMGAMTGVLFKKLMQNTKSFLTLISNIIVFFIKLCMSCSFNSTQRKTSRIERVVSVIVKHPLSQIVYFFFLVATYSIVGALIFMAFEDWVFGDSLYFVFITLTTIGYGDLKLKNSGSKFFLIFFIICGIGLLGILLALIGGVFKRLLKKIYLKTTSQQEGNKNEDFFNVASIQEHNTPGRDSDHHRY</sequence>
<dbReference type="KEGG" id="ngr:NAEGRDRAFT_73953"/>
<dbReference type="OMA" id="WYYTNCL"/>
<name>D2VY32_NAEGR</name>
<dbReference type="SUPFAM" id="SSF81324">
    <property type="entry name" value="Voltage-gated potassium channels"/>
    <property type="match status" value="2"/>
</dbReference>
<dbReference type="InParanoid" id="D2VY32"/>
<keyword evidence="6 9" id="KW-0472">Membrane</keyword>
<evidence type="ECO:0000256" key="3">
    <source>
        <dbReference type="ARBA" id="ARBA00022692"/>
    </source>
</evidence>
<protein>
    <submittedName>
        <fullName evidence="11">Predicted protein</fullName>
    </submittedName>
</protein>
<feature type="transmembrane region" description="Helical" evidence="9">
    <location>
        <begin position="420"/>
        <end position="441"/>
    </location>
</feature>
<evidence type="ECO:0000259" key="10">
    <source>
        <dbReference type="Pfam" id="PF07885"/>
    </source>
</evidence>
<dbReference type="RefSeq" id="XP_002671038.1">
    <property type="nucleotide sequence ID" value="XM_002670992.1"/>
</dbReference>
<dbReference type="eggNOG" id="KOG1418">
    <property type="taxonomic scope" value="Eukaryota"/>
</dbReference>
<evidence type="ECO:0000313" key="12">
    <source>
        <dbReference type="Proteomes" id="UP000006671"/>
    </source>
</evidence>
<evidence type="ECO:0000256" key="2">
    <source>
        <dbReference type="ARBA" id="ARBA00022448"/>
    </source>
</evidence>
<keyword evidence="5 8" id="KW-0406">Ion transport</keyword>
<feature type="domain" description="Potassium channel" evidence="10">
    <location>
        <begin position="313"/>
        <end position="372"/>
    </location>
</feature>
<dbReference type="AlphaFoldDB" id="D2VY32"/>
<evidence type="ECO:0000256" key="9">
    <source>
        <dbReference type="SAM" id="Phobius"/>
    </source>
</evidence>
<dbReference type="InterPro" id="IPR013099">
    <property type="entry name" value="K_chnl_dom"/>
</dbReference>
<keyword evidence="3 8" id="KW-0812">Transmembrane</keyword>
<dbReference type="GO" id="GO:0005886">
    <property type="term" value="C:plasma membrane"/>
    <property type="evidence" value="ECO:0007669"/>
    <property type="project" value="TreeGrafter"/>
</dbReference>
<dbReference type="GO" id="GO:0015271">
    <property type="term" value="F:outward rectifier potassium channel activity"/>
    <property type="evidence" value="ECO:0007669"/>
    <property type="project" value="TreeGrafter"/>
</dbReference>
<dbReference type="EMBL" id="GG738909">
    <property type="protein sequence ID" value="EFC38294.1"/>
    <property type="molecule type" value="Genomic_DNA"/>
</dbReference>
<evidence type="ECO:0000256" key="4">
    <source>
        <dbReference type="ARBA" id="ARBA00022989"/>
    </source>
</evidence>
<feature type="transmembrane region" description="Helical" evidence="9">
    <location>
        <begin position="347"/>
        <end position="368"/>
    </location>
</feature>
<organism evidence="12">
    <name type="scientific">Naegleria gruberi</name>
    <name type="common">Amoeba</name>
    <dbReference type="NCBI Taxonomy" id="5762"/>
    <lineage>
        <taxon>Eukaryota</taxon>
        <taxon>Discoba</taxon>
        <taxon>Heterolobosea</taxon>
        <taxon>Tetramitia</taxon>
        <taxon>Eutetramitia</taxon>
        <taxon>Vahlkampfiidae</taxon>
        <taxon>Naegleria</taxon>
    </lineage>
</organism>
<dbReference type="PRINTS" id="PR01333">
    <property type="entry name" value="2POREKCHANEL"/>
</dbReference>
<reference evidence="11 12" key="1">
    <citation type="journal article" date="2010" name="Cell">
        <title>The genome of Naegleria gruberi illuminates early eukaryotic versatility.</title>
        <authorList>
            <person name="Fritz-Laylin L.K."/>
            <person name="Prochnik S.E."/>
            <person name="Ginger M.L."/>
            <person name="Dacks J.B."/>
            <person name="Carpenter M.L."/>
            <person name="Field M.C."/>
            <person name="Kuo A."/>
            <person name="Paredez A."/>
            <person name="Chapman J."/>
            <person name="Pham J."/>
            <person name="Shu S."/>
            <person name="Neupane R."/>
            <person name="Cipriano M."/>
            <person name="Mancuso J."/>
            <person name="Tu H."/>
            <person name="Salamov A."/>
            <person name="Lindquist E."/>
            <person name="Shapiro H."/>
            <person name="Lucas S."/>
            <person name="Grigoriev I.V."/>
            <person name="Cande W.Z."/>
            <person name="Fulton C."/>
            <person name="Rokhsar D.S."/>
            <person name="Dawson S.C."/>
        </authorList>
    </citation>
    <scope>NUCLEOTIDE SEQUENCE [LARGE SCALE GENOMIC DNA]</scope>
    <source>
        <strain evidence="11 12">NEG-M</strain>
    </source>
</reference>
<dbReference type="InterPro" id="IPR003280">
    <property type="entry name" value="2pore_dom_K_chnl"/>
</dbReference>
<dbReference type="OrthoDB" id="297496at2759"/>
<keyword evidence="4 9" id="KW-1133">Transmembrane helix</keyword>
<feature type="domain" description="Potassium channel" evidence="10">
    <location>
        <begin position="430"/>
        <end position="501"/>
    </location>
</feature>
<dbReference type="Gene3D" id="1.10.287.70">
    <property type="match status" value="2"/>
</dbReference>
<evidence type="ECO:0000256" key="8">
    <source>
        <dbReference type="RuleBase" id="RU003857"/>
    </source>
</evidence>
<dbReference type="GO" id="GO:0022841">
    <property type="term" value="F:potassium ion leak channel activity"/>
    <property type="evidence" value="ECO:0007669"/>
    <property type="project" value="TreeGrafter"/>
</dbReference>
<keyword evidence="2 8" id="KW-0813">Transport</keyword>
<evidence type="ECO:0000256" key="5">
    <source>
        <dbReference type="ARBA" id="ARBA00023065"/>
    </source>
</evidence>
<dbReference type="GO" id="GO:0030322">
    <property type="term" value="P:stabilization of membrane potential"/>
    <property type="evidence" value="ECO:0007669"/>
    <property type="project" value="TreeGrafter"/>
</dbReference>
<feature type="transmembrane region" description="Helical" evidence="9">
    <location>
        <begin position="448"/>
        <end position="465"/>
    </location>
</feature>
<evidence type="ECO:0000256" key="7">
    <source>
        <dbReference type="ARBA" id="ARBA00023303"/>
    </source>
</evidence>
<keyword evidence="12" id="KW-1185">Reference proteome</keyword>
<feature type="transmembrane region" description="Helical" evidence="9">
    <location>
        <begin position="477"/>
        <end position="501"/>
    </location>
</feature>
<comment type="similarity">
    <text evidence="8">Belongs to the two pore domain potassium channel (TC 1.A.1.8) family.</text>
</comment>
<evidence type="ECO:0000256" key="6">
    <source>
        <dbReference type="ARBA" id="ARBA00023136"/>
    </source>
</evidence>
<comment type="subcellular location">
    <subcellularLocation>
        <location evidence="1">Membrane</location>
        <topology evidence="1">Multi-pass membrane protein</topology>
    </subcellularLocation>
</comment>
<feature type="transmembrane region" description="Helical" evidence="9">
    <location>
        <begin position="255"/>
        <end position="277"/>
    </location>
</feature>
<gene>
    <name evidence="11" type="ORF">NAEGRDRAFT_73953</name>
</gene>